<accession>A0A1G5IMT0</accession>
<dbReference type="Proteomes" id="UP000198636">
    <property type="component" value="Unassembled WGS sequence"/>
</dbReference>
<gene>
    <name evidence="1" type="ORF">SAMN03080606_02449</name>
</gene>
<dbReference type="Gene3D" id="2.60.40.3630">
    <property type="match status" value="1"/>
</dbReference>
<dbReference type="AlphaFoldDB" id="A0A1G5IMT0"/>
<evidence type="ECO:0000313" key="1">
    <source>
        <dbReference type="EMBL" id="SCY77030.1"/>
    </source>
</evidence>
<protein>
    <submittedName>
        <fullName evidence="1">Uncharacterized protein</fullName>
    </submittedName>
</protein>
<evidence type="ECO:0000313" key="2">
    <source>
        <dbReference type="Proteomes" id="UP000198636"/>
    </source>
</evidence>
<proteinExistence type="predicted"/>
<organism evidence="1 2">
    <name type="scientific">Alkaliphilus peptidifermentans DSM 18978</name>
    <dbReference type="NCBI Taxonomy" id="1120976"/>
    <lineage>
        <taxon>Bacteria</taxon>
        <taxon>Bacillati</taxon>
        <taxon>Bacillota</taxon>
        <taxon>Clostridia</taxon>
        <taxon>Peptostreptococcales</taxon>
        <taxon>Natronincolaceae</taxon>
        <taxon>Alkaliphilus</taxon>
    </lineage>
</organism>
<dbReference type="EMBL" id="FMUS01000015">
    <property type="protein sequence ID" value="SCY77030.1"/>
    <property type="molecule type" value="Genomic_DNA"/>
</dbReference>
<dbReference type="STRING" id="1120976.SAMN03080606_02449"/>
<name>A0A1G5IMT0_9FIRM</name>
<reference evidence="1" key="1">
    <citation type="submission" date="2016-10" db="EMBL/GenBank/DDBJ databases">
        <authorList>
            <person name="de Groot N.N."/>
        </authorList>
    </citation>
    <scope>NUCLEOTIDE SEQUENCE [LARGE SCALE GENOMIC DNA]</scope>
    <source>
        <strain evidence="1">DSM 18978</strain>
    </source>
</reference>
<sequence>MSLAGLVVVGNYNDNPTIILDINETHISGFDSSGVENKQVITITYEGKLPTFTIDIVIPYTVTFIDWNGDTLKTEIVEEGSSATEPINPSRIGYIINLNQIE</sequence>
<keyword evidence="2" id="KW-1185">Reference proteome</keyword>